<reference evidence="1 2" key="1">
    <citation type="journal article" date="2014" name="Agronomy (Basel)">
        <title>A Draft Genome Sequence for Ensete ventricosum, the Drought-Tolerant Tree Against Hunger.</title>
        <authorList>
            <person name="Harrison J."/>
            <person name="Moore K.A."/>
            <person name="Paszkiewicz K."/>
            <person name="Jones T."/>
            <person name="Grant M."/>
            <person name="Ambacheew D."/>
            <person name="Muzemil S."/>
            <person name="Studholme D.J."/>
        </authorList>
    </citation>
    <scope>NUCLEOTIDE SEQUENCE [LARGE SCALE GENOMIC DNA]</scope>
</reference>
<protein>
    <submittedName>
        <fullName evidence="1">Uncharacterized protein</fullName>
    </submittedName>
</protein>
<name>A0A427B199_ENSVE</name>
<evidence type="ECO:0000313" key="1">
    <source>
        <dbReference type="EMBL" id="RRT82167.1"/>
    </source>
</evidence>
<accession>A0A427B199</accession>
<evidence type="ECO:0000313" key="2">
    <source>
        <dbReference type="Proteomes" id="UP000287651"/>
    </source>
</evidence>
<gene>
    <name evidence="1" type="ORF">B296_00000969</name>
</gene>
<dbReference type="Proteomes" id="UP000287651">
    <property type="component" value="Unassembled WGS sequence"/>
</dbReference>
<comment type="caution">
    <text evidence="1">The sequence shown here is derived from an EMBL/GenBank/DDBJ whole genome shotgun (WGS) entry which is preliminary data.</text>
</comment>
<dbReference type="AlphaFoldDB" id="A0A427B199"/>
<proteinExistence type="predicted"/>
<dbReference type="EMBL" id="AMZH03000751">
    <property type="protein sequence ID" value="RRT82167.1"/>
    <property type="molecule type" value="Genomic_DNA"/>
</dbReference>
<sequence>MALRETLFEILEVSFDGTANYEYDLLSKLRCVKVEYACRDGCLRGPSSPKSREVILELTWRAVARLPLHCSFSFGVSLSEEEVDVSNTQTAEVNAEKSLSRVLP</sequence>
<organism evidence="1 2">
    <name type="scientific">Ensete ventricosum</name>
    <name type="common">Abyssinian banana</name>
    <name type="synonym">Musa ensete</name>
    <dbReference type="NCBI Taxonomy" id="4639"/>
    <lineage>
        <taxon>Eukaryota</taxon>
        <taxon>Viridiplantae</taxon>
        <taxon>Streptophyta</taxon>
        <taxon>Embryophyta</taxon>
        <taxon>Tracheophyta</taxon>
        <taxon>Spermatophyta</taxon>
        <taxon>Magnoliopsida</taxon>
        <taxon>Liliopsida</taxon>
        <taxon>Zingiberales</taxon>
        <taxon>Musaceae</taxon>
        <taxon>Ensete</taxon>
    </lineage>
</organism>